<dbReference type="Proteomes" id="UP000235777">
    <property type="component" value="Unassembled WGS sequence"/>
</dbReference>
<evidence type="ECO:0000313" key="2">
    <source>
        <dbReference type="Proteomes" id="UP000235777"/>
    </source>
</evidence>
<reference evidence="1 2" key="1">
    <citation type="submission" date="2018-01" db="EMBL/GenBank/DDBJ databases">
        <title>Whole genome analyses suggest that Burkholderia sensu lato contains two further novel genera in the rhizoxinica-symbiotica group Mycetohabitans gen. nov., and Trinickia gen. nov.: implications for the evolution of diazotrophy and nodulation in the Burkholderiaceae.</title>
        <authorList>
            <person name="Estrada-de los Santos P."/>
            <person name="Palmer M."/>
            <person name="Chavez-Ramirez B."/>
            <person name="Beukes C."/>
            <person name="Steenkamp E.T."/>
            <person name="Hirsch A.M."/>
            <person name="Manyaka P."/>
            <person name="Maluk M."/>
            <person name="Lafos M."/>
            <person name="Crook M."/>
            <person name="Gross E."/>
            <person name="Simon M.F."/>
            <person name="Bueno dos Reis Junior F."/>
            <person name="Poole P.S."/>
            <person name="Venter S.N."/>
            <person name="James E.K."/>
        </authorList>
    </citation>
    <scope>NUCLEOTIDE SEQUENCE [LARGE SCALE GENOMIC DNA]</scope>
    <source>
        <strain evidence="1 2">JPY 581</strain>
    </source>
</reference>
<dbReference type="EMBL" id="PNYC01000001">
    <property type="protein sequence ID" value="PMS38876.1"/>
    <property type="molecule type" value="Genomic_DNA"/>
</dbReference>
<dbReference type="Pfam" id="PF13531">
    <property type="entry name" value="SBP_bac_11"/>
    <property type="match status" value="1"/>
</dbReference>
<dbReference type="InterPro" id="IPR050682">
    <property type="entry name" value="ModA/WtpA"/>
</dbReference>
<dbReference type="Gene3D" id="3.40.190.10">
    <property type="entry name" value="Periplasmic binding protein-like II"/>
    <property type="match status" value="2"/>
</dbReference>
<dbReference type="OrthoDB" id="8216219at2"/>
<gene>
    <name evidence="1" type="ORF">C0Z20_01440</name>
</gene>
<dbReference type="PANTHER" id="PTHR30632:SF11">
    <property type="entry name" value="BLR4797 PROTEIN"/>
    <property type="match status" value="1"/>
</dbReference>
<protein>
    <submittedName>
        <fullName evidence="1">Molybdenum ABC transporter substrate-binding protein</fullName>
    </submittedName>
</protein>
<dbReference type="GO" id="GO:0030973">
    <property type="term" value="F:molybdate ion binding"/>
    <property type="evidence" value="ECO:0007669"/>
    <property type="project" value="TreeGrafter"/>
</dbReference>
<dbReference type="AlphaFoldDB" id="A0A2N7XAT9"/>
<dbReference type="PANTHER" id="PTHR30632">
    <property type="entry name" value="MOLYBDATE-BINDING PERIPLASMIC PROTEIN"/>
    <property type="match status" value="1"/>
</dbReference>
<keyword evidence="2" id="KW-1185">Reference proteome</keyword>
<accession>A0A2N7XAT9</accession>
<comment type="caution">
    <text evidence="1">The sequence shown here is derived from an EMBL/GenBank/DDBJ whole genome shotgun (WGS) entry which is preliminary data.</text>
</comment>
<sequence length="221" mass="23198">MATSQLLAELASEYERRSGLRVRIESVGGVDAARRANDGEPFDVVILAADAIDRLSANGRIEPDGRIDLARSGIAMAVRAGARCPEIGTAAALRETLLAAHRIGYSTGPSGRHVLALFERLRVVEAMSARLVQAPPGVPVGTLIARGEVEVGFQQLSELIRLPGITVVGPLPPGAQHMTIFSAAVCSASTRKVDAKGLLAFFASPAAAPVIRHHGMEPIKS</sequence>
<dbReference type="SUPFAM" id="SSF53850">
    <property type="entry name" value="Periplasmic binding protein-like II"/>
    <property type="match status" value="1"/>
</dbReference>
<dbReference type="GO" id="GO:0015689">
    <property type="term" value="P:molybdate ion transport"/>
    <property type="evidence" value="ECO:0007669"/>
    <property type="project" value="TreeGrafter"/>
</dbReference>
<dbReference type="STRING" id="863227.GCA_000373005_00969"/>
<name>A0A2N7XAT9_9BURK</name>
<proteinExistence type="predicted"/>
<organism evidence="1 2">
    <name type="scientific">Trinickia symbiotica</name>
    <dbReference type="NCBI Taxonomy" id="863227"/>
    <lineage>
        <taxon>Bacteria</taxon>
        <taxon>Pseudomonadati</taxon>
        <taxon>Pseudomonadota</taxon>
        <taxon>Betaproteobacteria</taxon>
        <taxon>Burkholderiales</taxon>
        <taxon>Burkholderiaceae</taxon>
        <taxon>Trinickia</taxon>
    </lineage>
</organism>
<evidence type="ECO:0000313" key="1">
    <source>
        <dbReference type="EMBL" id="PMS38876.1"/>
    </source>
</evidence>